<dbReference type="InterPro" id="IPR013525">
    <property type="entry name" value="ABC2_TM"/>
</dbReference>
<dbReference type="GO" id="GO:0140359">
    <property type="term" value="F:ABC-type transporter activity"/>
    <property type="evidence" value="ECO:0007669"/>
    <property type="project" value="InterPro"/>
</dbReference>
<accession>A0A172Q8D6</accession>
<dbReference type="GO" id="GO:0016020">
    <property type="term" value="C:membrane"/>
    <property type="evidence" value="ECO:0007669"/>
    <property type="project" value="UniProtKB-SubCell"/>
</dbReference>
<feature type="transmembrane region" description="Helical" evidence="5">
    <location>
        <begin position="173"/>
        <end position="195"/>
    </location>
</feature>
<evidence type="ECO:0000256" key="5">
    <source>
        <dbReference type="SAM" id="Phobius"/>
    </source>
</evidence>
<comment type="subcellular location">
    <subcellularLocation>
        <location evidence="1">Membrane</location>
        <topology evidence="1">Multi-pass membrane protein</topology>
    </subcellularLocation>
</comment>
<dbReference type="STRING" id="1811193.A0O21_06850"/>
<dbReference type="InterPro" id="IPR051784">
    <property type="entry name" value="Nod_factor_ABC_transporter"/>
</dbReference>
<dbReference type="PANTHER" id="PTHR43229:SF2">
    <property type="entry name" value="NODULATION PROTEIN J"/>
    <property type="match status" value="1"/>
</dbReference>
<dbReference type="AlphaFoldDB" id="A0A172Q8D6"/>
<keyword evidence="8" id="KW-1185">Reference proteome</keyword>
<evidence type="ECO:0000256" key="1">
    <source>
        <dbReference type="ARBA" id="ARBA00004141"/>
    </source>
</evidence>
<name>A0A172Q8D6_9STRE</name>
<evidence type="ECO:0000313" key="7">
    <source>
        <dbReference type="EMBL" id="AND79763.1"/>
    </source>
</evidence>
<evidence type="ECO:0000259" key="6">
    <source>
        <dbReference type="Pfam" id="PF12698"/>
    </source>
</evidence>
<dbReference type="KEGG" id="spat:A0O21_06850"/>
<sequence>MKTFKALLYQEYLINKRSLSNLFMGIGLPVAFFLLFSTIWASDDSMPEGMTALLTQRYMLQMTAFSSLSFAFYSLPFAFQEDKAGHRFKMIQHSPVPMWQYYFSKIFAVLVHFVLAIMIVFAVGHFVKGVNMPVMDWLISAGLLFTGAICFMPFGALFAHIKSTQTLSVVANIVYMGSAVLGGLWMPITSFPAFMQELAKMTPTYHLNHLLLSYFDGNFSLASQLVLLGYAGGVLLLALVIGKRLEVN</sequence>
<dbReference type="RefSeq" id="WP_067063407.1">
    <property type="nucleotide sequence ID" value="NZ_CP014699.1"/>
</dbReference>
<reference evidence="8" key="2">
    <citation type="submission" date="2016-03" db="EMBL/GenBank/DDBJ databases">
        <title>Streptococcus antelopensis sp. nov., isolated from the feces of the Tibetan antelope (Pantholops hodgsonii) in Hoh Xil National Nature Reserve, Qinghai, China.</title>
        <authorList>
            <person name="Bai X."/>
        </authorList>
    </citation>
    <scope>NUCLEOTIDE SEQUENCE [LARGE SCALE GENOMIC DNA]</scope>
    <source>
        <strain evidence="8">TA 26</strain>
    </source>
</reference>
<gene>
    <name evidence="7" type="ORF">A0O21_06850</name>
</gene>
<dbReference type="EMBL" id="CP014699">
    <property type="protein sequence ID" value="AND79763.1"/>
    <property type="molecule type" value="Genomic_DNA"/>
</dbReference>
<feature type="transmembrane region" description="Helical" evidence="5">
    <location>
        <begin position="21"/>
        <end position="40"/>
    </location>
</feature>
<dbReference type="Proteomes" id="UP000077317">
    <property type="component" value="Chromosome"/>
</dbReference>
<keyword evidence="3 5" id="KW-1133">Transmembrane helix</keyword>
<feature type="domain" description="ABC-2 type transporter transmembrane" evidence="6">
    <location>
        <begin position="44"/>
        <end position="239"/>
    </location>
</feature>
<evidence type="ECO:0000256" key="4">
    <source>
        <dbReference type="ARBA" id="ARBA00023136"/>
    </source>
</evidence>
<feature type="transmembrane region" description="Helical" evidence="5">
    <location>
        <begin position="60"/>
        <end position="79"/>
    </location>
</feature>
<feature type="transmembrane region" description="Helical" evidence="5">
    <location>
        <begin position="221"/>
        <end position="242"/>
    </location>
</feature>
<reference evidence="7 8" key="1">
    <citation type="journal article" date="2016" name="Int. J. Syst. Evol. Microbiol.">
        <title>Streptococcuspantholopis sp. nov., isolated from faeces of the Tibetan antelope (Pantholops hodgsonii).</title>
        <authorList>
            <person name="Bai X."/>
            <person name="Xiong Y."/>
            <person name="Lu S."/>
            <person name="Jin D."/>
            <person name="Lai X."/>
            <person name="Yang J."/>
            <person name="Niu L."/>
            <person name="Hu S."/>
            <person name="Meng X."/>
            <person name="Pu J."/>
            <person name="Ye C."/>
            <person name="Xu J."/>
        </authorList>
    </citation>
    <scope>NUCLEOTIDE SEQUENCE [LARGE SCALE GENOMIC DNA]</scope>
    <source>
        <strain evidence="7 8">TA 26</strain>
    </source>
</reference>
<protein>
    <submittedName>
        <fullName evidence="7">ABC transporter</fullName>
    </submittedName>
</protein>
<dbReference type="Pfam" id="PF12698">
    <property type="entry name" value="ABC2_membrane_3"/>
    <property type="match status" value="1"/>
</dbReference>
<proteinExistence type="predicted"/>
<dbReference type="OrthoDB" id="63188at2"/>
<feature type="transmembrane region" description="Helical" evidence="5">
    <location>
        <begin position="137"/>
        <end position="161"/>
    </location>
</feature>
<evidence type="ECO:0000256" key="3">
    <source>
        <dbReference type="ARBA" id="ARBA00022989"/>
    </source>
</evidence>
<organism evidence="7 8">
    <name type="scientific">Streptococcus pantholopis</name>
    <dbReference type="NCBI Taxonomy" id="1811193"/>
    <lineage>
        <taxon>Bacteria</taxon>
        <taxon>Bacillati</taxon>
        <taxon>Bacillota</taxon>
        <taxon>Bacilli</taxon>
        <taxon>Lactobacillales</taxon>
        <taxon>Streptococcaceae</taxon>
        <taxon>Streptococcus</taxon>
    </lineage>
</organism>
<evidence type="ECO:0000313" key="8">
    <source>
        <dbReference type="Proteomes" id="UP000077317"/>
    </source>
</evidence>
<keyword evidence="4 5" id="KW-0472">Membrane</keyword>
<keyword evidence="2 5" id="KW-0812">Transmembrane</keyword>
<dbReference type="PANTHER" id="PTHR43229">
    <property type="entry name" value="NODULATION PROTEIN J"/>
    <property type="match status" value="1"/>
</dbReference>
<feature type="transmembrane region" description="Helical" evidence="5">
    <location>
        <begin position="100"/>
        <end position="125"/>
    </location>
</feature>
<evidence type="ECO:0000256" key="2">
    <source>
        <dbReference type="ARBA" id="ARBA00022692"/>
    </source>
</evidence>